<dbReference type="PANTHER" id="PTHR42837:SF2">
    <property type="entry name" value="MEMBRANE METALLOPROTEASE ARASP2, CHLOROPLASTIC-RELATED"/>
    <property type="match status" value="1"/>
</dbReference>
<protein>
    <submittedName>
        <fullName evidence="5">Serine endoprotease DegS</fullName>
        <ecNumber evidence="5">3.4.21.107</ecNumber>
    </submittedName>
</protein>
<feature type="coiled-coil region" evidence="2">
    <location>
        <begin position="162"/>
        <end position="189"/>
    </location>
</feature>
<dbReference type="AlphaFoldDB" id="A0A517ZWA7"/>
<keyword evidence="2" id="KW-0175">Coiled coil</keyword>
<organism evidence="5 6">
    <name type="scientific">Symmachiella dynata</name>
    <dbReference type="NCBI Taxonomy" id="2527995"/>
    <lineage>
        <taxon>Bacteria</taxon>
        <taxon>Pseudomonadati</taxon>
        <taxon>Planctomycetota</taxon>
        <taxon>Planctomycetia</taxon>
        <taxon>Planctomycetales</taxon>
        <taxon>Planctomycetaceae</taxon>
        <taxon>Symmachiella</taxon>
    </lineage>
</organism>
<evidence type="ECO:0000259" key="4">
    <source>
        <dbReference type="PROSITE" id="PS50106"/>
    </source>
</evidence>
<gene>
    <name evidence="5" type="primary">degS</name>
    <name evidence="5" type="ORF">Mal52_53150</name>
</gene>
<evidence type="ECO:0000313" key="6">
    <source>
        <dbReference type="Proteomes" id="UP000319383"/>
    </source>
</evidence>
<evidence type="ECO:0000256" key="3">
    <source>
        <dbReference type="SAM" id="SignalP"/>
    </source>
</evidence>
<dbReference type="SUPFAM" id="SSF50156">
    <property type="entry name" value="PDZ domain-like"/>
    <property type="match status" value="1"/>
</dbReference>
<dbReference type="GO" id="GO:0004222">
    <property type="term" value="F:metalloendopeptidase activity"/>
    <property type="evidence" value="ECO:0007669"/>
    <property type="project" value="InterPro"/>
</dbReference>
<evidence type="ECO:0000256" key="1">
    <source>
        <dbReference type="ARBA" id="ARBA00001947"/>
    </source>
</evidence>
<evidence type="ECO:0000313" key="5">
    <source>
        <dbReference type="EMBL" id="QDU46793.1"/>
    </source>
</evidence>
<feature type="domain" description="PDZ" evidence="4">
    <location>
        <begin position="26"/>
        <end position="111"/>
    </location>
</feature>
<keyword evidence="6" id="KW-1185">Reference proteome</keyword>
<dbReference type="PROSITE" id="PS50106">
    <property type="entry name" value="PDZ"/>
    <property type="match status" value="1"/>
</dbReference>
<name>A0A517ZWA7_9PLAN</name>
<dbReference type="PANTHER" id="PTHR42837">
    <property type="entry name" value="REGULATOR OF SIGMA-E PROTEASE RSEP"/>
    <property type="match status" value="1"/>
</dbReference>
<reference evidence="5 6" key="1">
    <citation type="submission" date="2019-02" db="EMBL/GenBank/DDBJ databases">
        <title>Deep-cultivation of Planctomycetes and their phenomic and genomic characterization uncovers novel biology.</title>
        <authorList>
            <person name="Wiegand S."/>
            <person name="Jogler M."/>
            <person name="Boedeker C."/>
            <person name="Pinto D."/>
            <person name="Vollmers J."/>
            <person name="Rivas-Marin E."/>
            <person name="Kohn T."/>
            <person name="Peeters S.H."/>
            <person name="Heuer A."/>
            <person name="Rast P."/>
            <person name="Oberbeckmann S."/>
            <person name="Bunk B."/>
            <person name="Jeske O."/>
            <person name="Meyerdierks A."/>
            <person name="Storesund J.E."/>
            <person name="Kallscheuer N."/>
            <person name="Luecker S."/>
            <person name="Lage O.M."/>
            <person name="Pohl T."/>
            <person name="Merkel B.J."/>
            <person name="Hornburger P."/>
            <person name="Mueller R.-W."/>
            <person name="Bruemmer F."/>
            <person name="Labrenz M."/>
            <person name="Spormann A.M."/>
            <person name="Op den Camp H."/>
            <person name="Overmann J."/>
            <person name="Amann R."/>
            <person name="Jetten M.S.M."/>
            <person name="Mascher T."/>
            <person name="Medema M.H."/>
            <person name="Devos D.P."/>
            <person name="Kaster A.-K."/>
            <person name="Ovreas L."/>
            <person name="Rohde M."/>
            <person name="Galperin M.Y."/>
            <person name="Jogler C."/>
        </authorList>
    </citation>
    <scope>NUCLEOTIDE SEQUENCE [LARGE SCALE GENOMIC DNA]</scope>
    <source>
        <strain evidence="5 6">Mal52</strain>
    </source>
</reference>
<keyword evidence="3" id="KW-0732">Signal</keyword>
<keyword evidence="5" id="KW-0645">Protease</keyword>
<feature type="chain" id="PRO_5022032083" evidence="3">
    <location>
        <begin position="29"/>
        <end position="195"/>
    </location>
</feature>
<dbReference type="Pfam" id="PF13180">
    <property type="entry name" value="PDZ_2"/>
    <property type="match status" value="1"/>
</dbReference>
<dbReference type="Proteomes" id="UP000319383">
    <property type="component" value="Chromosome"/>
</dbReference>
<dbReference type="EC" id="3.4.21.107" evidence="5"/>
<dbReference type="Gene3D" id="2.30.42.10">
    <property type="match status" value="1"/>
</dbReference>
<dbReference type="InterPro" id="IPR036034">
    <property type="entry name" value="PDZ_sf"/>
</dbReference>
<proteinExistence type="predicted"/>
<dbReference type="GO" id="GO:0006508">
    <property type="term" value="P:proteolysis"/>
    <property type="evidence" value="ECO:0007669"/>
    <property type="project" value="UniProtKB-KW"/>
</dbReference>
<dbReference type="GO" id="GO:0016020">
    <property type="term" value="C:membrane"/>
    <property type="evidence" value="ECO:0007669"/>
    <property type="project" value="InterPro"/>
</dbReference>
<sequence length="195" mass="20712" precursor="true">MSMLKWGGAATLLVLLGLALGQSSTGVAADKGSKPAAAPSAGWIGVVLDEKAEGGALVKKVFPGGPAAGAGVRVGDKIVSVGDEKLTSPKMLIEAVEKSKPGSALTITVMRGDNEVQLAAIVGSLREFHESYIHEMMRRDPRDPNSAKFAGVSAKDMNAEMFRRLMEQNQRLEITMQAVLKEVQELRAEVKALKK</sequence>
<dbReference type="SMART" id="SM00228">
    <property type="entry name" value="PDZ"/>
    <property type="match status" value="1"/>
</dbReference>
<accession>A0A517ZWA7</accession>
<evidence type="ECO:0000256" key="2">
    <source>
        <dbReference type="SAM" id="Coils"/>
    </source>
</evidence>
<comment type="cofactor">
    <cofactor evidence="1">
        <name>Zn(2+)</name>
        <dbReference type="ChEBI" id="CHEBI:29105"/>
    </cofactor>
</comment>
<dbReference type="KEGG" id="sdyn:Mal52_53150"/>
<keyword evidence="5" id="KW-0378">Hydrolase</keyword>
<dbReference type="InterPro" id="IPR004387">
    <property type="entry name" value="Pept_M50_Zn"/>
</dbReference>
<dbReference type="EMBL" id="CP036276">
    <property type="protein sequence ID" value="QDU46793.1"/>
    <property type="molecule type" value="Genomic_DNA"/>
</dbReference>
<dbReference type="InterPro" id="IPR001478">
    <property type="entry name" value="PDZ"/>
</dbReference>
<feature type="signal peptide" evidence="3">
    <location>
        <begin position="1"/>
        <end position="28"/>
    </location>
</feature>